<keyword evidence="8" id="KW-1185">Reference proteome</keyword>
<evidence type="ECO:0000256" key="2">
    <source>
        <dbReference type="ARBA" id="ARBA00022475"/>
    </source>
</evidence>
<comment type="subcellular location">
    <subcellularLocation>
        <location evidence="1">Cell membrane</location>
        <topology evidence="1">Multi-pass membrane protein</topology>
    </subcellularLocation>
</comment>
<dbReference type="Proteomes" id="UP001610104">
    <property type="component" value="Unassembled WGS sequence"/>
</dbReference>
<evidence type="ECO:0000256" key="3">
    <source>
        <dbReference type="ARBA" id="ARBA00022692"/>
    </source>
</evidence>
<dbReference type="PANTHER" id="PTHR33529">
    <property type="entry name" value="SLR0882 PROTEIN-RELATED"/>
    <property type="match status" value="1"/>
</dbReference>
<name>A0ABW7MX15_9FLAO</name>
<feature type="transmembrane region" description="Helical" evidence="6">
    <location>
        <begin position="381"/>
        <end position="401"/>
    </location>
</feature>
<proteinExistence type="predicted"/>
<feature type="transmembrane region" description="Helical" evidence="6">
    <location>
        <begin position="586"/>
        <end position="608"/>
    </location>
</feature>
<gene>
    <name evidence="7" type="ORF">V8G56_15990</name>
</gene>
<keyword evidence="5 6" id="KW-0472">Membrane</keyword>
<feature type="transmembrane region" description="Helical" evidence="6">
    <location>
        <begin position="439"/>
        <end position="457"/>
    </location>
</feature>
<keyword evidence="2" id="KW-1003">Cell membrane</keyword>
<feature type="transmembrane region" description="Helical" evidence="6">
    <location>
        <begin position="629"/>
        <end position="647"/>
    </location>
</feature>
<organism evidence="7 8">
    <name type="scientific">Gaetbulibacter aquiaggeris</name>
    <dbReference type="NCBI Taxonomy" id="1735373"/>
    <lineage>
        <taxon>Bacteria</taxon>
        <taxon>Pseudomonadati</taxon>
        <taxon>Bacteroidota</taxon>
        <taxon>Flavobacteriia</taxon>
        <taxon>Flavobacteriales</taxon>
        <taxon>Flavobacteriaceae</taxon>
        <taxon>Gaetbulibacter</taxon>
    </lineage>
</organism>
<keyword evidence="4 6" id="KW-1133">Transmembrane helix</keyword>
<dbReference type="EMBL" id="JBAWKC010000007">
    <property type="protein sequence ID" value="MFH6770252.1"/>
    <property type="molecule type" value="Genomic_DNA"/>
</dbReference>
<dbReference type="Pfam" id="PF03739">
    <property type="entry name" value="LptF_LptG"/>
    <property type="match status" value="1"/>
</dbReference>
<feature type="transmembrane region" description="Helical" evidence="6">
    <location>
        <begin position="99"/>
        <end position="118"/>
    </location>
</feature>
<evidence type="ECO:0000256" key="5">
    <source>
        <dbReference type="ARBA" id="ARBA00023136"/>
    </source>
</evidence>
<dbReference type="RefSeq" id="WP_395439470.1">
    <property type="nucleotide sequence ID" value="NZ_JBAWKC010000007.1"/>
</dbReference>
<evidence type="ECO:0000256" key="6">
    <source>
        <dbReference type="SAM" id="Phobius"/>
    </source>
</evidence>
<dbReference type="PANTHER" id="PTHR33529:SF6">
    <property type="entry name" value="YJGP_YJGQ FAMILY PERMEASE"/>
    <property type="match status" value="1"/>
</dbReference>
<sequence length="664" mass="75653">MKILDRYILTTYIKTFVSVFLILMLIFVLQTIWLYIRELAGKDLDVVIIFKFLIYFMPKLIPLVLPLTVLLASIMVFGDFAENYEFAAMKSTGISLMRAMAGLSVFISILGLTTFFFSNNVIPWAEFNSFNLRKNIAKQKPAMLLAKGQFNEVGTYNIKFDDKSEADPITIKDDYLHVENLKNVIIHIKGSDGRTNATTIKSETGKLISSENSNVLKLELFDGNYYHDMKPKSIRKKNNAPFAKSKFEKYTINIDLSFLMNQELDDDKSVTNKYNMLNISDLNYTIDSLAKKNQEEYSQFSGNIFERAIATPVKKAKLKATDSIFTGNILEYFETKNKAQIVNIALNSTRSTNQIIKSRKTSFKISKTLFNKHVIALHEKIALGFACVILFFVGAPLGALIRKGGLGLPMIVAILLFLTYHFIGIFATNSAKNGNFNPALATWFSTLIMLPLGIILTKKATGDKDLFGFGNLVEPLKLIFNIKENSDLDYKFLLSYTNEKLINLIKNNEDLGFDETSRFKAIELLNARGITFEQIRENGIELKEQFDSSKKSSSDFKLHSKFSISLYVIGLALLGLFFIFRNNNLSSLASASLQIGLISLVLYLFYYIKTYRNLNRFYKNIINKNKKPNILFIIIGFPFYFITYFTLTRKVNDDLEQNCLDCLK</sequence>
<reference evidence="7 8" key="1">
    <citation type="submission" date="2024-02" db="EMBL/GenBank/DDBJ databases">
        <title>A Gaetbulibacter species isolated from tidal flats and genomic insights of their niches.</title>
        <authorList>
            <person name="Ye Y."/>
        </authorList>
    </citation>
    <scope>NUCLEOTIDE SEQUENCE [LARGE SCALE GENOMIC DNA]</scope>
    <source>
        <strain evidence="7 8">KEM-8</strain>
    </source>
</reference>
<dbReference type="InterPro" id="IPR005495">
    <property type="entry name" value="LptG/LptF_permease"/>
</dbReference>
<feature type="transmembrane region" description="Helical" evidence="6">
    <location>
        <begin position="408"/>
        <end position="427"/>
    </location>
</feature>
<accession>A0ABW7MX15</accession>
<evidence type="ECO:0000256" key="4">
    <source>
        <dbReference type="ARBA" id="ARBA00022989"/>
    </source>
</evidence>
<feature type="transmembrane region" description="Helical" evidence="6">
    <location>
        <begin position="56"/>
        <end position="78"/>
    </location>
</feature>
<evidence type="ECO:0000313" key="8">
    <source>
        <dbReference type="Proteomes" id="UP001610104"/>
    </source>
</evidence>
<evidence type="ECO:0000313" key="7">
    <source>
        <dbReference type="EMBL" id="MFH6770252.1"/>
    </source>
</evidence>
<keyword evidence="3 6" id="KW-0812">Transmembrane</keyword>
<feature type="transmembrane region" description="Helical" evidence="6">
    <location>
        <begin position="562"/>
        <end position="580"/>
    </location>
</feature>
<evidence type="ECO:0000256" key="1">
    <source>
        <dbReference type="ARBA" id="ARBA00004651"/>
    </source>
</evidence>
<feature type="transmembrane region" description="Helical" evidence="6">
    <location>
        <begin position="12"/>
        <end position="36"/>
    </location>
</feature>
<comment type="caution">
    <text evidence="7">The sequence shown here is derived from an EMBL/GenBank/DDBJ whole genome shotgun (WGS) entry which is preliminary data.</text>
</comment>
<protein>
    <submittedName>
        <fullName evidence="7">LptF/LptG family permease</fullName>
    </submittedName>
</protein>